<keyword evidence="1" id="KW-0812">Transmembrane</keyword>
<proteinExistence type="predicted"/>
<dbReference type="STRING" id="994479.GCA_000194155_07450"/>
<accession>A0A2N3Y0X8</accession>
<gene>
    <name evidence="2" type="ORF">A8926_4418</name>
</gene>
<organism evidence="2 3">
    <name type="scientific">Saccharopolyspora spinosa</name>
    <dbReference type="NCBI Taxonomy" id="60894"/>
    <lineage>
        <taxon>Bacteria</taxon>
        <taxon>Bacillati</taxon>
        <taxon>Actinomycetota</taxon>
        <taxon>Actinomycetes</taxon>
        <taxon>Pseudonocardiales</taxon>
        <taxon>Pseudonocardiaceae</taxon>
        <taxon>Saccharopolyspora</taxon>
    </lineage>
</organism>
<sequence>MRDFRNCGPARRSVAGPATSSAVGYLVVAVGTLPASVAAWWSGEPVAGLVVLSLVVGGYAAAIRNAPGALVTSVLGWLFLNGFASGER</sequence>
<feature type="transmembrane region" description="Helical" evidence="1">
    <location>
        <begin position="21"/>
        <end position="41"/>
    </location>
</feature>
<dbReference type="EMBL" id="PJNB01000001">
    <property type="protein sequence ID" value="PKW16576.1"/>
    <property type="molecule type" value="Genomic_DNA"/>
</dbReference>
<keyword evidence="1" id="KW-0472">Membrane</keyword>
<protein>
    <submittedName>
        <fullName evidence="2">Uncharacterized protein</fullName>
    </submittedName>
</protein>
<evidence type="ECO:0000313" key="3">
    <source>
        <dbReference type="Proteomes" id="UP000233786"/>
    </source>
</evidence>
<evidence type="ECO:0000256" key="1">
    <source>
        <dbReference type="SAM" id="Phobius"/>
    </source>
</evidence>
<keyword evidence="1" id="KW-1133">Transmembrane helix</keyword>
<feature type="transmembrane region" description="Helical" evidence="1">
    <location>
        <begin position="47"/>
        <end position="80"/>
    </location>
</feature>
<comment type="caution">
    <text evidence="2">The sequence shown here is derived from an EMBL/GenBank/DDBJ whole genome shotgun (WGS) entry which is preliminary data.</text>
</comment>
<keyword evidence="3" id="KW-1185">Reference proteome</keyword>
<name>A0A2N3Y0X8_SACSN</name>
<reference evidence="2" key="1">
    <citation type="submission" date="2017-12" db="EMBL/GenBank/DDBJ databases">
        <title>Sequencing the genomes of 1000 Actinobacteria strains.</title>
        <authorList>
            <person name="Klenk H.-P."/>
        </authorList>
    </citation>
    <scope>NUCLEOTIDE SEQUENCE [LARGE SCALE GENOMIC DNA]</scope>
    <source>
        <strain evidence="2">DSM 44228</strain>
    </source>
</reference>
<evidence type="ECO:0000313" key="2">
    <source>
        <dbReference type="EMBL" id="PKW16576.1"/>
    </source>
</evidence>
<dbReference type="Proteomes" id="UP000233786">
    <property type="component" value="Unassembled WGS sequence"/>
</dbReference>
<dbReference type="AlphaFoldDB" id="A0A2N3Y0X8"/>